<dbReference type="Pfam" id="PF01814">
    <property type="entry name" value="Hemerythrin"/>
    <property type="match status" value="1"/>
</dbReference>
<dbReference type="InterPro" id="IPR007380">
    <property type="entry name" value="DUF438"/>
</dbReference>
<protein>
    <recommendedName>
        <fullName evidence="5">PAS domain S-box protein</fullName>
    </recommendedName>
</protein>
<dbReference type="PANTHER" id="PTHR39966:SF3">
    <property type="entry name" value="DUF438 DOMAIN-CONTAINING PROTEIN"/>
    <property type="match status" value="1"/>
</dbReference>
<dbReference type="RefSeq" id="WP_038279494.1">
    <property type="nucleotide sequence ID" value="NZ_JPME01000010.1"/>
</dbReference>
<evidence type="ECO:0008006" key="5">
    <source>
        <dbReference type="Google" id="ProtNLM"/>
    </source>
</evidence>
<reference evidence="3 4" key="1">
    <citation type="submission" date="2014-07" db="EMBL/GenBank/DDBJ databases">
        <title>Draft genome of Clostridium celerecrescens 152B isolated from sediments associated with methane hydrate from Krishna Godavari basin.</title>
        <authorList>
            <person name="Honkalas V.S."/>
            <person name="Dabir A.P."/>
            <person name="Arora P."/>
            <person name="Dhakephalkar P.K."/>
        </authorList>
    </citation>
    <scope>NUCLEOTIDE SEQUENCE [LARGE SCALE GENOMIC DNA]</scope>
    <source>
        <strain evidence="3 4">152B</strain>
    </source>
</reference>
<evidence type="ECO:0000313" key="4">
    <source>
        <dbReference type="Proteomes" id="UP000028525"/>
    </source>
</evidence>
<organism evidence="3 4">
    <name type="scientific">Lacrimispora celerecrescens</name>
    <dbReference type="NCBI Taxonomy" id="29354"/>
    <lineage>
        <taxon>Bacteria</taxon>
        <taxon>Bacillati</taxon>
        <taxon>Bacillota</taxon>
        <taxon>Clostridia</taxon>
        <taxon>Lachnospirales</taxon>
        <taxon>Lachnospiraceae</taxon>
        <taxon>Lacrimispora</taxon>
    </lineage>
</organism>
<dbReference type="Proteomes" id="UP000028525">
    <property type="component" value="Unassembled WGS sequence"/>
</dbReference>
<accession>A0A084JNG7</accession>
<dbReference type="AlphaFoldDB" id="A0A084JNG7"/>
<keyword evidence="4" id="KW-1185">Reference proteome</keyword>
<dbReference type="PANTHER" id="PTHR39966">
    <property type="entry name" value="BLL2471 PROTEIN-RELATED"/>
    <property type="match status" value="1"/>
</dbReference>
<dbReference type="Pfam" id="PF13596">
    <property type="entry name" value="PAS_10"/>
    <property type="match status" value="1"/>
</dbReference>
<dbReference type="OrthoDB" id="9769774at2"/>
<evidence type="ECO:0000259" key="2">
    <source>
        <dbReference type="Pfam" id="PF04282"/>
    </source>
</evidence>
<dbReference type="STRING" id="29354.IO98_06870"/>
<dbReference type="SUPFAM" id="SSF55785">
    <property type="entry name" value="PYP-like sensor domain (PAS domain)"/>
    <property type="match status" value="1"/>
</dbReference>
<feature type="domain" description="DUF438" evidence="2">
    <location>
        <begin position="15"/>
        <end position="81"/>
    </location>
</feature>
<comment type="caution">
    <text evidence="3">The sequence shown here is derived from an EMBL/GenBank/DDBJ whole genome shotgun (WGS) entry which is preliminary data.</text>
</comment>
<dbReference type="EMBL" id="JPME01000010">
    <property type="protein sequence ID" value="KEZ90501.1"/>
    <property type="molecule type" value="Genomic_DNA"/>
</dbReference>
<name>A0A084JNG7_9FIRM</name>
<evidence type="ECO:0000259" key="1">
    <source>
        <dbReference type="Pfam" id="PF01814"/>
    </source>
</evidence>
<sequence length="407" mass="46523">MSEYINNREMRQNAIKEIIKKLHEGKSVEEVKQLFEEAFHGVSASEISAAETALIADGLPVEEVQKLCDVHASVFKGSIEEIHQPDNDPTLIPGHPLNVLIRENKKIVHIIENGIRPYLVLAKDNVKEEFIKLKEGVNQLKDLSIHYGKKENLLFPYMEKYGITAPPKVMWGVDDEIRNQVKETVELLDMNAEVNETLIQKIEKLLDKISEMIFKEENIMAPMLLEQLTQEEWKTIADESGEIGFMIDHVPKWNPAADDKGKEKTEIKEEGETGLIKLPSGEFKLEELTSMLNTLPFDITFVNKDDVVKYFSEGKERAFPRTKAIIGRNVSNCHPPASVHVVEKIVEDFKAGRKDQEDFWIKMAGKYILIRYYAVRSHEGEYLGVLEVTQDINPIQEITGEKRLLSE</sequence>
<feature type="domain" description="Hemerythrin-like" evidence="1">
    <location>
        <begin position="96"/>
        <end position="224"/>
    </location>
</feature>
<dbReference type="GO" id="GO:0005886">
    <property type="term" value="C:plasma membrane"/>
    <property type="evidence" value="ECO:0007669"/>
    <property type="project" value="TreeGrafter"/>
</dbReference>
<dbReference type="Pfam" id="PF04282">
    <property type="entry name" value="DUF438"/>
    <property type="match status" value="1"/>
</dbReference>
<evidence type="ECO:0000313" key="3">
    <source>
        <dbReference type="EMBL" id="KEZ90501.1"/>
    </source>
</evidence>
<dbReference type="Gene3D" id="1.20.120.520">
    <property type="entry name" value="nmb1532 protein domain like"/>
    <property type="match status" value="1"/>
</dbReference>
<dbReference type="InterPro" id="IPR012312">
    <property type="entry name" value="Hemerythrin-like"/>
</dbReference>
<dbReference type="InterPro" id="IPR035965">
    <property type="entry name" value="PAS-like_dom_sf"/>
</dbReference>
<gene>
    <name evidence="3" type="ORF">IO98_06870</name>
</gene>
<proteinExistence type="predicted"/>